<evidence type="ECO:0000313" key="2">
    <source>
        <dbReference type="Proteomes" id="UP001556367"/>
    </source>
</evidence>
<sequence length="139" mass="15441">MAPKCLPHGFHQNLASKSPAAQNPPVQPDDVLNEFEALPTRRRDGLDLPLPNTEDFVRQSCSARVRVVGDAGSLTSAFSTSWSFRCPPWSSNLSWQVGMGWYICTAEMNRRKRPQKNRLGVDGDCSVSYGHTHREAEGV</sequence>
<keyword evidence="2" id="KW-1185">Reference proteome</keyword>
<proteinExistence type="predicted"/>
<name>A0ABR3JPQ2_9AGAR</name>
<dbReference type="Proteomes" id="UP001556367">
    <property type="component" value="Unassembled WGS sequence"/>
</dbReference>
<protein>
    <submittedName>
        <fullName evidence="1">Uncharacterized protein</fullName>
    </submittedName>
</protein>
<gene>
    <name evidence="1" type="ORF">HGRIS_001232</name>
</gene>
<organism evidence="1 2">
    <name type="scientific">Hohenbuehelia grisea</name>
    <dbReference type="NCBI Taxonomy" id="104357"/>
    <lineage>
        <taxon>Eukaryota</taxon>
        <taxon>Fungi</taxon>
        <taxon>Dikarya</taxon>
        <taxon>Basidiomycota</taxon>
        <taxon>Agaricomycotina</taxon>
        <taxon>Agaricomycetes</taxon>
        <taxon>Agaricomycetidae</taxon>
        <taxon>Agaricales</taxon>
        <taxon>Pleurotineae</taxon>
        <taxon>Pleurotaceae</taxon>
        <taxon>Hohenbuehelia</taxon>
    </lineage>
</organism>
<dbReference type="EMBL" id="JASNQZ010000005">
    <property type="protein sequence ID" value="KAL0957435.1"/>
    <property type="molecule type" value="Genomic_DNA"/>
</dbReference>
<comment type="caution">
    <text evidence="1">The sequence shown here is derived from an EMBL/GenBank/DDBJ whole genome shotgun (WGS) entry which is preliminary data.</text>
</comment>
<evidence type="ECO:0000313" key="1">
    <source>
        <dbReference type="EMBL" id="KAL0957435.1"/>
    </source>
</evidence>
<reference evidence="2" key="1">
    <citation type="submission" date="2024-06" db="EMBL/GenBank/DDBJ databases">
        <title>Multi-omics analyses provide insights into the biosynthesis of the anticancer antibiotic pleurotin in Hohenbuehelia grisea.</title>
        <authorList>
            <person name="Weaver J.A."/>
            <person name="Alberti F."/>
        </authorList>
    </citation>
    <scope>NUCLEOTIDE SEQUENCE [LARGE SCALE GENOMIC DNA]</scope>
    <source>
        <strain evidence="2">T-177</strain>
    </source>
</reference>
<accession>A0ABR3JPQ2</accession>